<reference evidence="3 4" key="1">
    <citation type="submission" date="2019-05" db="EMBL/GenBank/DDBJ databases">
        <title>Kocuria coralli sp. nov., a novel actinobacterium isolated from coral reef seawater.</title>
        <authorList>
            <person name="Li J."/>
        </authorList>
    </citation>
    <scope>NUCLEOTIDE SEQUENCE [LARGE SCALE GENOMIC DNA]</scope>
    <source>
        <strain evidence="3 4">SCSIO 13007</strain>
    </source>
</reference>
<dbReference type="Pfam" id="PF11298">
    <property type="entry name" value="DUF3099"/>
    <property type="match status" value="1"/>
</dbReference>
<comment type="caution">
    <text evidence="3">The sequence shown here is derived from an EMBL/GenBank/DDBJ whole genome shotgun (WGS) entry which is preliminary data.</text>
</comment>
<proteinExistence type="predicted"/>
<keyword evidence="2" id="KW-1133">Transmembrane helix</keyword>
<evidence type="ECO:0000313" key="3">
    <source>
        <dbReference type="EMBL" id="KAA9395130.1"/>
    </source>
</evidence>
<dbReference type="Proteomes" id="UP000325957">
    <property type="component" value="Unassembled WGS sequence"/>
</dbReference>
<feature type="region of interest" description="Disordered" evidence="1">
    <location>
        <begin position="55"/>
        <end position="134"/>
    </location>
</feature>
<feature type="transmembrane region" description="Helical" evidence="2">
    <location>
        <begin position="30"/>
        <end position="49"/>
    </location>
</feature>
<keyword evidence="2" id="KW-0812">Transmembrane</keyword>
<keyword evidence="4" id="KW-1185">Reference proteome</keyword>
<accession>A0A5J5L0I1</accession>
<evidence type="ECO:0000256" key="1">
    <source>
        <dbReference type="SAM" id="MobiDB-lite"/>
    </source>
</evidence>
<evidence type="ECO:0000313" key="4">
    <source>
        <dbReference type="Proteomes" id="UP000325957"/>
    </source>
</evidence>
<name>A0A5J5L0I1_9MICC</name>
<dbReference type="EMBL" id="SZWF01000003">
    <property type="protein sequence ID" value="KAA9395130.1"/>
    <property type="molecule type" value="Genomic_DNA"/>
</dbReference>
<evidence type="ECO:0000256" key="2">
    <source>
        <dbReference type="SAM" id="Phobius"/>
    </source>
</evidence>
<sequence length="134" mass="14417">MGRRMKVYSVQMALRVACFFGFVFIDNVWWRIACVVGMVFLPWSAVLLANAGADKSERGSSYLGPDLQPELTAASGGPASESDDDATDSDDPARDRGEAQDPSTDESSPRPSGDLGPDVVEGEWSADPSSDRDR</sequence>
<protein>
    <submittedName>
        <fullName evidence="3">DUF3099 domain-containing protein</fullName>
    </submittedName>
</protein>
<feature type="transmembrane region" description="Helical" evidence="2">
    <location>
        <begin position="7"/>
        <end position="24"/>
    </location>
</feature>
<dbReference type="InterPro" id="IPR021449">
    <property type="entry name" value="DUF3099"/>
</dbReference>
<dbReference type="AlphaFoldDB" id="A0A5J5L0I1"/>
<keyword evidence="2" id="KW-0472">Membrane</keyword>
<organism evidence="3 4">
    <name type="scientific">Kocuria coralli</name>
    <dbReference type="NCBI Taxonomy" id="1461025"/>
    <lineage>
        <taxon>Bacteria</taxon>
        <taxon>Bacillati</taxon>
        <taxon>Actinomycetota</taxon>
        <taxon>Actinomycetes</taxon>
        <taxon>Micrococcales</taxon>
        <taxon>Micrococcaceae</taxon>
        <taxon>Kocuria</taxon>
    </lineage>
</organism>
<dbReference type="OrthoDB" id="4229919at2"/>
<feature type="compositionally biased region" description="Acidic residues" evidence="1">
    <location>
        <begin position="81"/>
        <end position="90"/>
    </location>
</feature>
<feature type="compositionally biased region" description="Polar residues" evidence="1">
    <location>
        <begin position="101"/>
        <end position="110"/>
    </location>
</feature>
<gene>
    <name evidence="3" type="ORF">FCK90_03340</name>
</gene>